<feature type="transmembrane region" description="Helical" evidence="1">
    <location>
        <begin position="153"/>
        <end position="173"/>
    </location>
</feature>
<gene>
    <name evidence="2" type="ORF">VHP8226_01690</name>
</gene>
<proteinExistence type="predicted"/>
<protein>
    <submittedName>
        <fullName evidence="2">Uncharacterized protein</fullName>
    </submittedName>
</protein>
<dbReference type="EMBL" id="CAKLCM010000002">
    <property type="protein sequence ID" value="CAH0526219.1"/>
    <property type="molecule type" value="Genomic_DNA"/>
</dbReference>
<dbReference type="Proteomes" id="UP000838160">
    <property type="component" value="Unassembled WGS sequence"/>
</dbReference>
<evidence type="ECO:0000313" key="3">
    <source>
        <dbReference type="Proteomes" id="UP000838160"/>
    </source>
</evidence>
<evidence type="ECO:0000313" key="2">
    <source>
        <dbReference type="EMBL" id="CAH0526219.1"/>
    </source>
</evidence>
<keyword evidence="1" id="KW-0472">Membrane</keyword>
<feature type="transmembrane region" description="Helical" evidence="1">
    <location>
        <begin position="61"/>
        <end position="85"/>
    </location>
</feature>
<keyword evidence="1" id="KW-0812">Transmembrane</keyword>
<feature type="transmembrane region" description="Helical" evidence="1">
    <location>
        <begin position="91"/>
        <end position="108"/>
    </location>
</feature>
<feature type="transmembrane region" description="Helical" evidence="1">
    <location>
        <begin position="115"/>
        <end position="133"/>
    </location>
</feature>
<dbReference type="RefSeq" id="WP_237484625.1">
    <property type="nucleotide sequence ID" value="NZ_CAKLCM010000002.1"/>
</dbReference>
<comment type="caution">
    <text evidence="2">The sequence shown here is derived from an EMBL/GenBank/DDBJ whole genome shotgun (WGS) entry which is preliminary data.</text>
</comment>
<keyword evidence="1" id="KW-1133">Transmembrane helix</keyword>
<name>A0ABN8DI28_9VIBR</name>
<sequence>MSNKDKALAIANDAKQSAEQLTSNLTQSDAFARTSDALGKAKAAASEVDYSGIKIMNLFSVFAYALLLLSTYLPFAELFGASISLGEFSPTWLYLLAICGLLSHLFGAKQALSRLLTLSLLATVVLKAVSAANDMMQVSSYGSRNTYSLPLDLLGLGSYVFLAALVLLLVVLFKPGYKTNSALWKKLIQK</sequence>
<keyword evidence="3" id="KW-1185">Reference proteome</keyword>
<reference evidence="2" key="1">
    <citation type="submission" date="2021-12" db="EMBL/GenBank/DDBJ databases">
        <authorList>
            <person name="Rodrigo-Torres L."/>
            <person name="Arahal R. D."/>
            <person name="Lucena T."/>
        </authorList>
    </citation>
    <scope>NUCLEOTIDE SEQUENCE</scope>
    <source>
        <strain evidence="2">CECT 8226</strain>
    </source>
</reference>
<accession>A0ABN8DI28</accession>
<organism evidence="2 3">
    <name type="scientific">Vibrio hippocampi</name>
    <dbReference type="NCBI Taxonomy" id="654686"/>
    <lineage>
        <taxon>Bacteria</taxon>
        <taxon>Pseudomonadati</taxon>
        <taxon>Pseudomonadota</taxon>
        <taxon>Gammaproteobacteria</taxon>
        <taxon>Vibrionales</taxon>
        <taxon>Vibrionaceae</taxon>
        <taxon>Vibrio</taxon>
    </lineage>
</organism>
<evidence type="ECO:0000256" key="1">
    <source>
        <dbReference type="SAM" id="Phobius"/>
    </source>
</evidence>